<comment type="caution">
    <text evidence="6">The sequence shown here is derived from an EMBL/GenBank/DDBJ whole genome shotgun (WGS) entry which is preliminary data.</text>
</comment>
<proteinExistence type="inferred from homology"/>
<keyword evidence="2" id="KW-0479">Metal-binding</keyword>
<evidence type="ECO:0000259" key="5">
    <source>
        <dbReference type="Pfam" id="PF00884"/>
    </source>
</evidence>
<evidence type="ECO:0000256" key="2">
    <source>
        <dbReference type="ARBA" id="ARBA00022723"/>
    </source>
</evidence>
<gene>
    <name evidence="6" type="ORF">EYC87_15525</name>
</gene>
<dbReference type="Gene3D" id="3.40.720.10">
    <property type="entry name" value="Alkaline Phosphatase, subunit A"/>
    <property type="match status" value="1"/>
</dbReference>
<reference evidence="6" key="1">
    <citation type="submission" date="2019-02" db="EMBL/GenBank/DDBJ databases">
        <authorList>
            <person name="Li S.-H."/>
        </authorList>
    </citation>
    <scope>NUCLEOTIDE SEQUENCE</scope>
    <source>
        <strain evidence="6">IMCC8485</strain>
    </source>
</reference>
<evidence type="ECO:0000256" key="4">
    <source>
        <dbReference type="ARBA" id="ARBA00022837"/>
    </source>
</evidence>
<dbReference type="InterPro" id="IPR017850">
    <property type="entry name" value="Alkaline_phosphatase_core_sf"/>
</dbReference>
<sequence length="568" mass="62286">MKWFSGITLTLVAILGTGWMFRAEFVLFGVAQMRSAYVDIGPTIEIEWSTGADSQGLPPVKGPTDRPPNIVLIVADDMGWNDISMNGPNPTAQTPNIDALATEGVTFSQAYAAHASCAPSRAALMSGRYGTRFGFEFTPTPPGFEPVTGMLSAMMDRPLRPPAFTNPNAATLDSFEFAGLGMPPSEITLAEMLADHGYHTAHIGKWHLGEENGMAPHDQGFAESILMASGLYGRRDDEDVIQARQEFDPIDRFLWRILDFAASFNGGPWFEPPKYLTDYYTDEAVKVIEANKDRPFFLYLAHWAPHTPLQASREDYEALSHIELHRERVYAAMIRSLDRGVGQVMEALKANGLDENTLVIFTSDNGGAGYIGLPNVNAPYRGWKSTLFEGGIRVPFLARWPAKLPAGETFDAPVHHVDIYATAAAAAGADMPADRVMDGVDLTAYVTPSVTGSKPMDSPHEYLFFSGGAAQAVRDERWKLVVSAPPSPAGTPQPPRKEWLFDLTAEGERVDLLAEHPQVAGRLRGALEAHNAAQAEPLWPWITTKATNIDRDLSQEDQPEDEFAYMSN</sequence>
<dbReference type="InterPro" id="IPR024607">
    <property type="entry name" value="Sulfatase_CS"/>
</dbReference>
<keyword evidence="3" id="KW-0378">Hydrolase</keyword>
<evidence type="ECO:0000313" key="6">
    <source>
        <dbReference type="EMBL" id="MCX2975000.1"/>
    </source>
</evidence>
<evidence type="ECO:0000256" key="1">
    <source>
        <dbReference type="ARBA" id="ARBA00008779"/>
    </source>
</evidence>
<dbReference type="PANTHER" id="PTHR42693:SF53">
    <property type="entry name" value="ENDO-4-O-SULFATASE"/>
    <property type="match status" value="1"/>
</dbReference>
<evidence type="ECO:0000256" key="3">
    <source>
        <dbReference type="ARBA" id="ARBA00022801"/>
    </source>
</evidence>
<comment type="similarity">
    <text evidence="1">Belongs to the sulfatase family.</text>
</comment>
<dbReference type="PROSITE" id="PS00149">
    <property type="entry name" value="SULFATASE_2"/>
    <property type="match status" value="1"/>
</dbReference>
<dbReference type="EMBL" id="SHNP01000005">
    <property type="protein sequence ID" value="MCX2975000.1"/>
    <property type="molecule type" value="Genomic_DNA"/>
</dbReference>
<dbReference type="RefSeq" id="WP_279253667.1">
    <property type="nucleotide sequence ID" value="NZ_SHNP01000005.1"/>
</dbReference>
<dbReference type="Proteomes" id="UP001143307">
    <property type="component" value="Unassembled WGS sequence"/>
</dbReference>
<evidence type="ECO:0000313" key="7">
    <source>
        <dbReference type="Proteomes" id="UP001143307"/>
    </source>
</evidence>
<dbReference type="SUPFAM" id="SSF53649">
    <property type="entry name" value="Alkaline phosphatase-like"/>
    <property type="match status" value="1"/>
</dbReference>
<accession>A0ABT3SYI8</accession>
<protein>
    <submittedName>
        <fullName evidence="6">Sulfatase</fullName>
    </submittedName>
</protein>
<keyword evidence="7" id="KW-1185">Reference proteome</keyword>
<keyword evidence="4" id="KW-0106">Calcium</keyword>
<dbReference type="Pfam" id="PF00884">
    <property type="entry name" value="Sulfatase"/>
    <property type="match status" value="1"/>
</dbReference>
<feature type="domain" description="Sulfatase N-terminal" evidence="5">
    <location>
        <begin position="68"/>
        <end position="428"/>
    </location>
</feature>
<dbReference type="InterPro" id="IPR050738">
    <property type="entry name" value="Sulfatase"/>
</dbReference>
<organism evidence="6 7">
    <name type="scientific">Candidatus Seongchinamella marina</name>
    <dbReference type="NCBI Taxonomy" id="2518990"/>
    <lineage>
        <taxon>Bacteria</taxon>
        <taxon>Pseudomonadati</taxon>
        <taxon>Pseudomonadota</taxon>
        <taxon>Gammaproteobacteria</taxon>
        <taxon>Cellvibrionales</taxon>
        <taxon>Halieaceae</taxon>
        <taxon>Seongchinamella</taxon>
    </lineage>
</organism>
<name>A0ABT3SYI8_9GAMM</name>
<dbReference type="InterPro" id="IPR000917">
    <property type="entry name" value="Sulfatase_N"/>
</dbReference>
<dbReference type="PANTHER" id="PTHR42693">
    <property type="entry name" value="ARYLSULFATASE FAMILY MEMBER"/>
    <property type="match status" value="1"/>
</dbReference>